<dbReference type="PANTHER" id="PTHR35535">
    <property type="entry name" value="HEAT SHOCK PROTEIN HSLJ"/>
    <property type="match status" value="1"/>
</dbReference>
<protein>
    <submittedName>
        <fullName evidence="3">META domain-containing protein</fullName>
    </submittedName>
</protein>
<dbReference type="InterPro" id="IPR038670">
    <property type="entry name" value="HslJ-like_sf"/>
</dbReference>
<accession>A0ABV0BWL1</accession>
<dbReference type="RefSeq" id="WP_346581534.1">
    <property type="nucleotide sequence ID" value="NZ_JBDJLH010000012.1"/>
</dbReference>
<feature type="domain" description="DUF306" evidence="2">
    <location>
        <begin position="37"/>
        <end position="142"/>
    </location>
</feature>
<dbReference type="PROSITE" id="PS51257">
    <property type="entry name" value="PROKAR_LIPOPROTEIN"/>
    <property type="match status" value="1"/>
</dbReference>
<comment type="caution">
    <text evidence="3">The sequence shown here is derived from an EMBL/GenBank/DDBJ whole genome shotgun (WGS) entry which is preliminary data.</text>
</comment>
<proteinExistence type="predicted"/>
<dbReference type="InterPro" id="IPR053147">
    <property type="entry name" value="Hsp_HslJ-like"/>
</dbReference>
<feature type="signal peptide" evidence="1">
    <location>
        <begin position="1"/>
        <end position="23"/>
    </location>
</feature>
<evidence type="ECO:0000313" key="3">
    <source>
        <dbReference type="EMBL" id="MEN5378368.1"/>
    </source>
</evidence>
<dbReference type="Proteomes" id="UP001409291">
    <property type="component" value="Unassembled WGS sequence"/>
</dbReference>
<keyword evidence="1" id="KW-0732">Signal</keyword>
<reference evidence="3 4" key="1">
    <citation type="submission" date="2024-04" db="EMBL/GenBank/DDBJ databases">
        <title>WGS of bacteria from Torrens River.</title>
        <authorList>
            <person name="Wyrsch E.R."/>
            <person name="Drigo B."/>
        </authorList>
    </citation>
    <scope>NUCLEOTIDE SEQUENCE [LARGE SCALE GENOMIC DNA]</scope>
    <source>
        <strain evidence="3 4">TWI391</strain>
    </source>
</reference>
<keyword evidence="4" id="KW-1185">Reference proteome</keyword>
<name>A0ABV0BWL1_9SPHI</name>
<dbReference type="InterPro" id="IPR005184">
    <property type="entry name" value="DUF306_Meta_HslJ"/>
</dbReference>
<evidence type="ECO:0000259" key="2">
    <source>
        <dbReference type="Pfam" id="PF03724"/>
    </source>
</evidence>
<dbReference type="Gene3D" id="2.40.128.270">
    <property type="match status" value="2"/>
</dbReference>
<sequence length="262" mass="28662">MKFNQILIMATLIVGLSSCSVFKKNTNKEHSTTETMQLKGNKWQLIEVDGKTVPAQVNGRVPFLQFKDDRYAANAGCNTLGGAVNITGKNKIKFEQGISTMMACPEFEIEQALSKNIIAVDTYTVEGEVLSLKKGGKTLAKFTLIKAEKGEQALAGTWELDYVSGPRIAFEGLYPNKKPTISFDLTAKKVSGNSSCNNYNGTFKTENNHISFGPLASTKMACEGSGESVYFSTLEKITSFDVNGNTLTLIMGDIAMMRFQKK</sequence>
<gene>
    <name evidence="3" type="ORF">ABE541_13980</name>
</gene>
<feature type="domain" description="DUF306" evidence="2">
    <location>
        <begin position="152"/>
        <end position="257"/>
    </location>
</feature>
<dbReference type="EMBL" id="JBDJNQ010000006">
    <property type="protein sequence ID" value="MEN5378368.1"/>
    <property type="molecule type" value="Genomic_DNA"/>
</dbReference>
<evidence type="ECO:0000256" key="1">
    <source>
        <dbReference type="SAM" id="SignalP"/>
    </source>
</evidence>
<feature type="chain" id="PRO_5045255944" evidence="1">
    <location>
        <begin position="24"/>
        <end position="262"/>
    </location>
</feature>
<organism evidence="3 4">
    <name type="scientific">Sphingobacterium kitahiroshimense</name>
    <dbReference type="NCBI Taxonomy" id="470446"/>
    <lineage>
        <taxon>Bacteria</taxon>
        <taxon>Pseudomonadati</taxon>
        <taxon>Bacteroidota</taxon>
        <taxon>Sphingobacteriia</taxon>
        <taxon>Sphingobacteriales</taxon>
        <taxon>Sphingobacteriaceae</taxon>
        <taxon>Sphingobacterium</taxon>
    </lineage>
</organism>
<evidence type="ECO:0000313" key="4">
    <source>
        <dbReference type="Proteomes" id="UP001409291"/>
    </source>
</evidence>
<dbReference type="Pfam" id="PF03724">
    <property type="entry name" value="META"/>
    <property type="match status" value="2"/>
</dbReference>
<dbReference type="PANTHER" id="PTHR35535:SF2">
    <property type="entry name" value="DUF306 DOMAIN-CONTAINING PROTEIN"/>
    <property type="match status" value="1"/>
</dbReference>